<dbReference type="GO" id="GO:0004622">
    <property type="term" value="F:phosphatidylcholine lysophospholipase activity"/>
    <property type="evidence" value="ECO:0007669"/>
    <property type="project" value="TreeGrafter"/>
</dbReference>
<evidence type="ECO:0000313" key="4">
    <source>
        <dbReference type="Proteomes" id="UP000557872"/>
    </source>
</evidence>
<proteinExistence type="predicted"/>
<dbReference type="InterPro" id="IPR013830">
    <property type="entry name" value="SGNH_hydro"/>
</dbReference>
<evidence type="ECO:0000256" key="1">
    <source>
        <dbReference type="SAM" id="SignalP"/>
    </source>
</evidence>
<sequence length="245" mass="26761">MRQSVLFILCLLVPFSSVMADKGYVPEKGSAELDKKGKKKKTGKATKIDPALPMVLIIGDSISIGYTGKVRAQLKGKANVLHNPGNSQGTTNGLAKIDAWLGDTQWDVIHFNFGLHDLKRVKKAGTAQNSNDPDDPYQADLKTYTSNMEQLVKRLKKTEAKLIFATTTPFPGGVSPYRAPEDAAKYNAAALKIMKANQVEVNDLYAAILPHLKTHQRPVNVHFLPKGSELLAKEVSAKVEALLAR</sequence>
<protein>
    <submittedName>
        <fullName evidence="3">SGNH/GDSL hydrolase family protein</fullName>
    </submittedName>
</protein>
<gene>
    <name evidence="3" type="ORF">HW115_10210</name>
</gene>
<feature type="chain" id="PRO_5032466284" evidence="1">
    <location>
        <begin position="21"/>
        <end position="245"/>
    </location>
</feature>
<dbReference type="CDD" id="cd00229">
    <property type="entry name" value="SGNH_hydrolase"/>
    <property type="match status" value="1"/>
</dbReference>
<name>A0A851GLN6_9BACT</name>
<accession>A0A851GLN6</accession>
<dbReference type="InterPro" id="IPR036514">
    <property type="entry name" value="SGNH_hydro_sf"/>
</dbReference>
<dbReference type="SUPFAM" id="SSF52266">
    <property type="entry name" value="SGNH hydrolase"/>
    <property type="match status" value="1"/>
</dbReference>
<evidence type="ECO:0000259" key="2">
    <source>
        <dbReference type="Pfam" id="PF13472"/>
    </source>
</evidence>
<feature type="domain" description="SGNH hydrolase-type esterase" evidence="2">
    <location>
        <begin position="58"/>
        <end position="229"/>
    </location>
</feature>
<dbReference type="InterPro" id="IPR051532">
    <property type="entry name" value="Ester_Hydrolysis_Enzymes"/>
</dbReference>
<keyword evidence="1" id="KW-0732">Signal</keyword>
<organism evidence="3 4">
    <name type="scientific">Oceaniferula marina</name>
    <dbReference type="NCBI Taxonomy" id="2748318"/>
    <lineage>
        <taxon>Bacteria</taxon>
        <taxon>Pseudomonadati</taxon>
        <taxon>Verrucomicrobiota</taxon>
        <taxon>Verrucomicrobiia</taxon>
        <taxon>Verrucomicrobiales</taxon>
        <taxon>Verrucomicrobiaceae</taxon>
        <taxon>Oceaniferula</taxon>
    </lineage>
</organism>
<dbReference type="AlphaFoldDB" id="A0A851GLN6"/>
<evidence type="ECO:0000313" key="3">
    <source>
        <dbReference type="EMBL" id="NWK55987.1"/>
    </source>
</evidence>
<feature type="signal peptide" evidence="1">
    <location>
        <begin position="1"/>
        <end position="20"/>
    </location>
</feature>
<dbReference type="EMBL" id="JACBAZ010000004">
    <property type="protein sequence ID" value="NWK55987.1"/>
    <property type="molecule type" value="Genomic_DNA"/>
</dbReference>
<dbReference type="Pfam" id="PF13472">
    <property type="entry name" value="Lipase_GDSL_2"/>
    <property type="match status" value="1"/>
</dbReference>
<keyword evidence="4" id="KW-1185">Reference proteome</keyword>
<dbReference type="PANTHER" id="PTHR30383">
    <property type="entry name" value="THIOESTERASE 1/PROTEASE 1/LYSOPHOSPHOLIPASE L1"/>
    <property type="match status" value="1"/>
</dbReference>
<dbReference type="Gene3D" id="3.40.50.1110">
    <property type="entry name" value="SGNH hydrolase"/>
    <property type="match status" value="1"/>
</dbReference>
<dbReference type="Proteomes" id="UP000557872">
    <property type="component" value="Unassembled WGS sequence"/>
</dbReference>
<dbReference type="PANTHER" id="PTHR30383:SF26">
    <property type="entry name" value="SGNH HYDROLASE-TYPE ESTERASE DOMAIN-CONTAINING PROTEIN"/>
    <property type="match status" value="1"/>
</dbReference>
<reference evidence="3 4" key="1">
    <citation type="submission" date="2020-07" db="EMBL/GenBank/DDBJ databases">
        <title>Roseicoccus Jingziensis gen. nov., sp. nov., isolated from coastal seawater.</title>
        <authorList>
            <person name="Feng X."/>
        </authorList>
    </citation>
    <scope>NUCLEOTIDE SEQUENCE [LARGE SCALE GENOMIC DNA]</scope>
    <source>
        <strain evidence="3 4">N1E253</strain>
    </source>
</reference>
<keyword evidence="3" id="KW-0378">Hydrolase</keyword>
<comment type="caution">
    <text evidence="3">The sequence shown here is derived from an EMBL/GenBank/DDBJ whole genome shotgun (WGS) entry which is preliminary data.</text>
</comment>